<keyword evidence="1" id="KW-0812">Transmembrane</keyword>
<dbReference type="Pfam" id="PF01578">
    <property type="entry name" value="Cytochrom_C_asm"/>
    <property type="match status" value="1"/>
</dbReference>
<dbReference type="EMBL" id="VUOD01000002">
    <property type="protein sequence ID" value="KAA2285692.1"/>
    <property type="molecule type" value="Genomic_DNA"/>
</dbReference>
<reference evidence="3 4" key="1">
    <citation type="submission" date="2019-09" db="EMBL/GenBank/DDBJ databases">
        <title>Arenimonas chukotkensis sp. nov., a bacterium isolated from Chukotka hot spring, Arctic region, Russia.</title>
        <authorList>
            <person name="Zayulina K.S."/>
            <person name="Prokofeva M.I."/>
            <person name="Elcheninov A.G."/>
            <person name="Novikov A."/>
            <person name="Kochetkova T.V."/>
            <person name="Kublanov I.V."/>
        </authorList>
    </citation>
    <scope>NUCLEOTIDE SEQUENCE [LARGE SCALE GENOMIC DNA]</scope>
    <source>
        <strain evidence="3 4">3729k</strain>
    </source>
</reference>
<proteinExistence type="predicted"/>
<dbReference type="GO" id="GO:0020037">
    <property type="term" value="F:heme binding"/>
    <property type="evidence" value="ECO:0007669"/>
    <property type="project" value="InterPro"/>
</dbReference>
<feature type="transmembrane region" description="Helical" evidence="1">
    <location>
        <begin position="91"/>
        <end position="110"/>
    </location>
</feature>
<dbReference type="GO" id="GO:0017004">
    <property type="term" value="P:cytochrome complex assembly"/>
    <property type="evidence" value="ECO:0007669"/>
    <property type="project" value="InterPro"/>
</dbReference>
<evidence type="ECO:0000313" key="3">
    <source>
        <dbReference type="EMBL" id="KAA2285692.1"/>
    </source>
</evidence>
<evidence type="ECO:0000313" key="4">
    <source>
        <dbReference type="Proteomes" id="UP000322165"/>
    </source>
</evidence>
<feature type="transmembrane region" description="Helical" evidence="1">
    <location>
        <begin position="65"/>
        <end position="84"/>
    </location>
</feature>
<keyword evidence="1" id="KW-1133">Transmembrane helix</keyword>
<feature type="transmembrane region" description="Helical" evidence="1">
    <location>
        <begin position="210"/>
        <end position="227"/>
    </location>
</feature>
<reference evidence="3 4" key="2">
    <citation type="submission" date="2019-09" db="EMBL/GenBank/DDBJ databases">
        <authorList>
            <person name="Mazur A."/>
        </authorList>
    </citation>
    <scope>NUCLEOTIDE SEQUENCE [LARGE SCALE GENOMIC DNA]</scope>
    <source>
        <strain evidence="3 4">3729k</strain>
    </source>
</reference>
<keyword evidence="1" id="KW-0472">Membrane</keyword>
<protein>
    <submittedName>
        <fullName evidence="3">Inner membrane protein YpjD</fullName>
    </submittedName>
</protein>
<dbReference type="RefSeq" id="WP_149859793.1">
    <property type="nucleotide sequence ID" value="NZ_VUOD01000002.1"/>
</dbReference>
<feature type="transmembrane region" description="Helical" evidence="1">
    <location>
        <begin position="6"/>
        <end position="22"/>
    </location>
</feature>
<accession>A0A5B2ZF25</accession>
<feature type="transmembrane region" description="Helical" evidence="1">
    <location>
        <begin position="34"/>
        <end position="53"/>
    </location>
</feature>
<evidence type="ECO:0000256" key="1">
    <source>
        <dbReference type="SAM" id="Phobius"/>
    </source>
</evidence>
<dbReference type="PANTHER" id="PTHR38034:SF1">
    <property type="entry name" value="INNER MEMBRANE PROTEIN YPJD"/>
    <property type="match status" value="1"/>
</dbReference>
<dbReference type="Proteomes" id="UP000322165">
    <property type="component" value="Unassembled WGS sequence"/>
</dbReference>
<gene>
    <name evidence="3" type="ORF">F0415_03440</name>
</gene>
<feature type="transmembrane region" description="Helical" evidence="1">
    <location>
        <begin position="122"/>
        <end position="148"/>
    </location>
</feature>
<dbReference type="PANTHER" id="PTHR38034">
    <property type="entry name" value="INNER MEMBRANE PROTEIN YPJD"/>
    <property type="match status" value="1"/>
</dbReference>
<dbReference type="InterPro" id="IPR052372">
    <property type="entry name" value="YpjD/HemX"/>
</dbReference>
<organism evidence="3 4">
    <name type="scientific">Arenimonas fontis</name>
    <dbReference type="NCBI Taxonomy" id="2608255"/>
    <lineage>
        <taxon>Bacteria</taxon>
        <taxon>Pseudomonadati</taxon>
        <taxon>Pseudomonadota</taxon>
        <taxon>Gammaproteobacteria</taxon>
        <taxon>Lysobacterales</taxon>
        <taxon>Lysobacteraceae</taxon>
        <taxon>Arenimonas</taxon>
    </lineage>
</organism>
<feature type="transmembrane region" description="Helical" evidence="1">
    <location>
        <begin position="179"/>
        <end position="198"/>
    </location>
</feature>
<feature type="domain" description="Cytochrome c assembly protein" evidence="2">
    <location>
        <begin position="42"/>
        <end position="260"/>
    </location>
</feature>
<dbReference type="AlphaFoldDB" id="A0A5B2ZF25"/>
<sequence length="265" mass="28839">MPNLALGLAAFVLYALAGWLLGRRARDSEQADRQYWLLPALAALALHAALHALSWQQAGGADLRFFPALSLVGLGMAALTTGFGPAQRIESLGIVVFPLAGLVLLPAALSPGHAPETLSWPLQLHAALALLAYATLAIATLLALMLWLQDRALRRHQFGGWLRLLPPLTQLESLMFRSLGAAFVLLGLALLTGVLFVADLFAQHLVHKTVLSILSWTVLAILLFGRWRWGWRGPRAVKLTLLAMLLLLLAFFGSKFVLELVLRRG</sequence>
<comment type="caution">
    <text evidence="3">The sequence shown here is derived from an EMBL/GenBank/DDBJ whole genome shotgun (WGS) entry which is preliminary data.</text>
</comment>
<keyword evidence="4" id="KW-1185">Reference proteome</keyword>
<dbReference type="GO" id="GO:0005886">
    <property type="term" value="C:plasma membrane"/>
    <property type="evidence" value="ECO:0007669"/>
    <property type="project" value="TreeGrafter"/>
</dbReference>
<dbReference type="InterPro" id="IPR002541">
    <property type="entry name" value="Cyt_c_assembly"/>
</dbReference>
<evidence type="ECO:0000259" key="2">
    <source>
        <dbReference type="Pfam" id="PF01578"/>
    </source>
</evidence>
<feature type="transmembrane region" description="Helical" evidence="1">
    <location>
        <begin position="239"/>
        <end position="258"/>
    </location>
</feature>
<name>A0A5B2ZF25_9GAMM</name>